<dbReference type="RefSeq" id="WP_324274908.1">
    <property type="nucleotide sequence ID" value="NZ_CP141261.1"/>
</dbReference>
<evidence type="ECO:0000256" key="4">
    <source>
        <dbReference type="ARBA" id="ARBA00022475"/>
    </source>
</evidence>
<keyword evidence="3 8" id="KW-0813">Transport</keyword>
<evidence type="ECO:0000313" key="11">
    <source>
        <dbReference type="Proteomes" id="UP001324287"/>
    </source>
</evidence>
<dbReference type="InterPro" id="IPR035906">
    <property type="entry name" value="MetI-like_sf"/>
</dbReference>
<comment type="subcellular location">
    <subcellularLocation>
        <location evidence="1 8">Cell membrane</location>
        <topology evidence="1 8">Multi-pass membrane protein</topology>
    </subcellularLocation>
</comment>
<evidence type="ECO:0000256" key="2">
    <source>
        <dbReference type="ARBA" id="ARBA00007069"/>
    </source>
</evidence>
<protein>
    <submittedName>
        <fullName evidence="10">ABC transporter permease subunit</fullName>
    </submittedName>
</protein>
<comment type="similarity">
    <text evidence="2">Belongs to the binding-protein-dependent transport system permease family. CysTW subfamily.</text>
</comment>
<evidence type="ECO:0000256" key="6">
    <source>
        <dbReference type="ARBA" id="ARBA00022989"/>
    </source>
</evidence>
<dbReference type="Pfam" id="PF00528">
    <property type="entry name" value="BPD_transp_1"/>
    <property type="match status" value="1"/>
</dbReference>
<proteinExistence type="inferred from homology"/>
<keyword evidence="7 8" id="KW-0472">Membrane</keyword>
<name>A0ABZ1B108_9ACTN</name>
<dbReference type="PANTHER" id="PTHR42929:SF5">
    <property type="entry name" value="ABC TRANSPORTER PERMEASE PROTEIN"/>
    <property type="match status" value="1"/>
</dbReference>
<keyword evidence="6 8" id="KW-1133">Transmembrane helix</keyword>
<sequence>MSNNFTAVVIGTVHAVLPIAVIGLMPVMQRVPASHVMAARSLGASEWTTFFRIFLPQTVNGCVAVGMLAFATTAGAFTTPVLLGGGRVGVLSILMYSDATTALNYPRAAVLAVILFVIVLLTVAVSLGYARLRVGRRERSS</sequence>
<dbReference type="Proteomes" id="UP001324287">
    <property type="component" value="Chromosome"/>
</dbReference>
<keyword evidence="4" id="KW-1003">Cell membrane</keyword>
<gene>
    <name evidence="10" type="ORF">U6N30_28470</name>
</gene>
<evidence type="ECO:0000259" key="9">
    <source>
        <dbReference type="PROSITE" id="PS50928"/>
    </source>
</evidence>
<feature type="domain" description="ABC transmembrane type-1" evidence="9">
    <location>
        <begin position="1"/>
        <end position="126"/>
    </location>
</feature>
<feature type="transmembrane region" description="Helical" evidence="8">
    <location>
        <begin position="108"/>
        <end position="130"/>
    </location>
</feature>
<dbReference type="Gene3D" id="1.10.3720.10">
    <property type="entry name" value="MetI-like"/>
    <property type="match status" value="1"/>
</dbReference>
<evidence type="ECO:0000256" key="1">
    <source>
        <dbReference type="ARBA" id="ARBA00004651"/>
    </source>
</evidence>
<organism evidence="10 11">
    <name type="scientific">Blastococcus brunescens</name>
    <dbReference type="NCBI Taxonomy" id="1564165"/>
    <lineage>
        <taxon>Bacteria</taxon>
        <taxon>Bacillati</taxon>
        <taxon>Actinomycetota</taxon>
        <taxon>Actinomycetes</taxon>
        <taxon>Geodermatophilales</taxon>
        <taxon>Geodermatophilaceae</taxon>
        <taxon>Blastococcus</taxon>
    </lineage>
</organism>
<reference evidence="10 11" key="1">
    <citation type="submission" date="2023-12" db="EMBL/GenBank/DDBJ databases">
        <title>Blastococcus brunescens sp. nov., an actonobacterium isolated from sandstone collected in sahara desert.</title>
        <authorList>
            <person name="Gtari M."/>
            <person name="Ghodhbane F."/>
        </authorList>
    </citation>
    <scope>NUCLEOTIDE SEQUENCE [LARGE SCALE GENOMIC DNA]</scope>
    <source>
        <strain evidence="10 11">BMG 8361</strain>
    </source>
</reference>
<evidence type="ECO:0000256" key="5">
    <source>
        <dbReference type="ARBA" id="ARBA00022692"/>
    </source>
</evidence>
<evidence type="ECO:0000256" key="8">
    <source>
        <dbReference type="RuleBase" id="RU363032"/>
    </source>
</evidence>
<dbReference type="InterPro" id="IPR000515">
    <property type="entry name" value="MetI-like"/>
</dbReference>
<evidence type="ECO:0000256" key="3">
    <source>
        <dbReference type="ARBA" id="ARBA00022448"/>
    </source>
</evidence>
<dbReference type="SUPFAM" id="SSF161098">
    <property type="entry name" value="MetI-like"/>
    <property type="match status" value="1"/>
</dbReference>
<keyword evidence="5 8" id="KW-0812">Transmembrane</keyword>
<dbReference type="CDD" id="cd06261">
    <property type="entry name" value="TM_PBP2"/>
    <property type="match status" value="1"/>
</dbReference>
<evidence type="ECO:0000256" key="7">
    <source>
        <dbReference type="ARBA" id="ARBA00023136"/>
    </source>
</evidence>
<dbReference type="PANTHER" id="PTHR42929">
    <property type="entry name" value="INNER MEMBRANE ABC TRANSPORTER PERMEASE PROTEIN YDCU-RELATED-RELATED"/>
    <property type="match status" value="1"/>
</dbReference>
<accession>A0ABZ1B108</accession>
<evidence type="ECO:0000313" key="10">
    <source>
        <dbReference type="EMBL" id="WRL63573.1"/>
    </source>
</evidence>
<dbReference type="PROSITE" id="PS50928">
    <property type="entry name" value="ABC_TM1"/>
    <property type="match status" value="1"/>
</dbReference>
<dbReference type="EMBL" id="CP141261">
    <property type="protein sequence ID" value="WRL63573.1"/>
    <property type="molecule type" value="Genomic_DNA"/>
</dbReference>
<feature type="transmembrane region" description="Helical" evidence="8">
    <location>
        <begin position="7"/>
        <end position="29"/>
    </location>
</feature>
<keyword evidence="11" id="KW-1185">Reference proteome</keyword>